<evidence type="ECO:0000313" key="19">
    <source>
        <dbReference type="EMBL" id="ACX73134.1"/>
    </source>
</evidence>
<dbReference type="NCBIfam" id="TIGR03722">
    <property type="entry name" value="arch_KAE1"/>
    <property type="match status" value="1"/>
</dbReference>
<dbReference type="InterPro" id="IPR043129">
    <property type="entry name" value="ATPase_NBD"/>
</dbReference>
<accession>C9RHT2</accession>
<feature type="binding site" evidence="17">
    <location>
        <position position="360"/>
    </location>
    <ligand>
        <name>ATP</name>
        <dbReference type="ChEBI" id="CHEBI:30616"/>
    </ligand>
</feature>
<dbReference type="NCBIfam" id="TIGR00329">
    <property type="entry name" value="gcp_kae1"/>
    <property type="match status" value="1"/>
</dbReference>
<dbReference type="STRING" id="579137.Metvu_1281"/>
<keyword evidence="10 17" id="KW-0408">Iron</keyword>
<dbReference type="FunFam" id="3.30.420.40:FF:000284">
    <property type="entry name" value="Probable bifunctional tRNA threonylcarbamoyladenosine biosynthesis protein"/>
    <property type="match status" value="1"/>
</dbReference>
<comment type="similarity">
    <text evidence="1">Belongs to the protein kinase superfamily. BUD32 family.</text>
</comment>
<dbReference type="AlphaFoldDB" id="C9RHT2"/>
<reference evidence="19" key="1">
    <citation type="submission" date="2009-10" db="EMBL/GenBank/DDBJ databases">
        <title>Complete sequence of chromosome of Methanocaldococcus vulcanius M7.</title>
        <authorList>
            <consortium name="US DOE Joint Genome Institute"/>
            <person name="Lucas S."/>
            <person name="Copeland A."/>
            <person name="Lapidus A."/>
            <person name="Glavina del Rio T."/>
            <person name="Dalin E."/>
            <person name="Tice H."/>
            <person name="Bruce D."/>
            <person name="Goodwin L."/>
            <person name="Pitluck S."/>
            <person name="Lcollab F.I."/>
            <person name="Brettin T."/>
            <person name="Detter J.C."/>
            <person name="Han C."/>
            <person name="Tapia R."/>
            <person name="Kuske C.R."/>
            <person name="Schmutz J."/>
            <person name="Larimer F."/>
            <person name="Land M."/>
            <person name="Hauser L."/>
            <person name="Kyrpides N."/>
            <person name="Ovchinikova G."/>
            <person name="Sieprawska-Lupa M."/>
            <person name="Whitman W.B."/>
            <person name="Woyke T."/>
        </authorList>
    </citation>
    <scope>NUCLEOTIDE SEQUENCE [LARGE SCALE GENOMIC DNA]</scope>
    <source>
        <strain evidence="19">M7</strain>
    </source>
</reference>
<keyword evidence="19" id="KW-0378">Hydrolase</keyword>
<evidence type="ECO:0000256" key="9">
    <source>
        <dbReference type="ARBA" id="ARBA00022840"/>
    </source>
</evidence>
<keyword evidence="12 17" id="KW-0012">Acyltransferase</keyword>
<evidence type="ECO:0000256" key="7">
    <source>
        <dbReference type="ARBA" id="ARBA00022741"/>
    </source>
</evidence>
<dbReference type="PIRSF" id="PIRSF036401">
    <property type="entry name" value="Gcp_STYKS"/>
    <property type="match status" value="1"/>
</dbReference>
<dbReference type="Gene3D" id="1.10.510.10">
    <property type="entry name" value="Transferase(Phosphotransferase) domain 1"/>
    <property type="match status" value="1"/>
</dbReference>
<feature type="domain" description="Protein kinase" evidence="18">
    <location>
        <begin position="333"/>
        <end position="549"/>
    </location>
</feature>
<dbReference type="SUPFAM" id="SSF56112">
    <property type="entry name" value="Protein kinase-like (PK-like)"/>
    <property type="match status" value="1"/>
</dbReference>
<comment type="catalytic activity">
    <reaction evidence="15 17">
        <text>L-seryl-[protein] + ATP = O-phospho-L-seryl-[protein] + ADP + H(+)</text>
        <dbReference type="Rhea" id="RHEA:17989"/>
        <dbReference type="Rhea" id="RHEA-COMP:9863"/>
        <dbReference type="Rhea" id="RHEA-COMP:11604"/>
        <dbReference type="ChEBI" id="CHEBI:15378"/>
        <dbReference type="ChEBI" id="CHEBI:29999"/>
        <dbReference type="ChEBI" id="CHEBI:30616"/>
        <dbReference type="ChEBI" id="CHEBI:83421"/>
        <dbReference type="ChEBI" id="CHEBI:456216"/>
        <dbReference type="EC" id="2.7.11.1"/>
    </reaction>
</comment>
<dbReference type="FunFam" id="3.30.200.20:FF:000201">
    <property type="entry name" value="TP53-regulating kinase isoform X1"/>
    <property type="match status" value="1"/>
</dbReference>
<feature type="binding site" evidence="17">
    <location>
        <position position="106"/>
    </location>
    <ligand>
        <name>Fe cation</name>
        <dbReference type="ChEBI" id="CHEBI:24875"/>
    </ligand>
</feature>
<dbReference type="GO" id="GO:0106310">
    <property type="term" value="F:protein serine kinase activity"/>
    <property type="evidence" value="ECO:0007669"/>
    <property type="project" value="RHEA"/>
</dbReference>
<evidence type="ECO:0000313" key="20">
    <source>
        <dbReference type="Proteomes" id="UP000002063"/>
    </source>
</evidence>
<gene>
    <name evidence="19" type="ordered locus">Metvu_1281</name>
</gene>
<dbReference type="InterPro" id="IPR011009">
    <property type="entry name" value="Kinase-like_dom_sf"/>
</dbReference>
<keyword evidence="9 17" id="KW-0067">ATP-binding</keyword>
<dbReference type="EC" id="2.7.11.1" evidence="17"/>
<evidence type="ECO:0000256" key="6">
    <source>
        <dbReference type="ARBA" id="ARBA00022723"/>
    </source>
</evidence>
<evidence type="ECO:0000256" key="11">
    <source>
        <dbReference type="ARBA" id="ARBA00023268"/>
    </source>
</evidence>
<dbReference type="GO" id="GO:0004674">
    <property type="term" value="F:protein serine/threonine kinase activity"/>
    <property type="evidence" value="ECO:0007669"/>
    <property type="project" value="UniProtKB-KW"/>
</dbReference>
<sequence length="549" mass="62060">MLCIGLEGTAEKTGVGIVDSEGNVLFNKTIIYKPPKQGINPREAADHHAETFPKLLKEAFEVVDKNEIDLVAFSQGPGLGPSLRITATVARTLSLTLKKPIIGVNHCIAHIEIGKLTTDAEDPLTLYVSGGNTQVIAYVSKRYRVFGETLDIAVGNCLDQFARYANLPHPGGPQIEELAKKGKKLLDLPYTIKGMDIAFSGLLTACMRQYDAGEKLEDICYSLQEYAFSMLTEITERALAHTNKGEVMLVGGVAANTRLREMLKNMSEGQGVEFYVPPKEFCGDNGAMIAWLGLLMYLNGTKLKLEDTKVIPNYRTDMVEVNWIKNIKTKKRRIPKHLIGKGAEADLKKGSYLGMDVVIKKRIKKHYRDEKLDEKIRKSRTAREARYLSLVKDFGIPTPYVYDVNLEEKQITMKHIKGKVVKDIIEDNTKLAWEIGKIVGTLHKNGVIHNDLTTSNFILEEHKEESKISKMDKERQIYLIDLGLGKISDIDEDKAVDLIVFKKAVSSTHYEKFREIWKEFLEGYKATYKEWKVVLKLMEDVEKRARYIE</sequence>
<dbReference type="OrthoDB" id="6818at2157"/>
<dbReference type="InterPro" id="IPR017860">
    <property type="entry name" value="Peptidase_M22_CS"/>
</dbReference>
<dbReference type="SUPFAM" id="SSF53067">
    <property type="entry name" value="Actin-like ATPase domain"/>
    <property type="match status" value="1"/>
</dbReference>
<dbReference type="RefSeq" id="WP_015733354.1">
    <property type="nucleotide sequence ID" value="NC_013407.1"/>
</dbReference>
<dbReference type="EMBL" id="CP001787">
    <property type="protein sequence ID" value="ACX73134.1"/>
    <property type="molecule type" value="Genomic_DNA"/>
</dbReference>
<dbReference type="InterPro" id="IPR000905">
    <property type="entry name" value="Gcp-like_dom"/>
</dbReference>
<protein>
    <recommendedName>
        <fullName evidence="17">Probable bifunctional tRNA threonylcarbamoyladenosine biosynthesis protein</fullName>
    </recommendedName>
    <domain>
        <recommendedName>
            <fullName evidence="17">tRNA N6-adenosine threonylcarbamoyltransferase</fullName>
            <ecNumber evidence="17">2.3.1.234</ecNumber>
        </recommendedName>
        <alternativeName>
            <fullName evidence="17">tRNA threonylcarbamoyladenosine biosynthesis protein Kae1</fullName>
        </alternativeName>
        <alternativeName>
            <fullName evidence="17">t(6)A37 threonylcarbamoyladenosine biosynthesis protein Kae1</fullName>
        </alternativeName>
    </domain>
    <domain>
        <recommendedName>
            <fullName evidence="17">Serine/threonine-protein kinase Bud32</fullName>
            <ecNumber evidence="17">2.7.11.1</ecNumber>
        </recommendedName>
    </domain>
</protein>
<evidence type="ECO:0000256" key="2">
    <source>
        <dbReference type="ARBA" id="ARBA00022490"/>
    </source>
</evidence>
<feature type="active site" description="Proton acceptor; for kinase activity" evidence="17">
    <location>
        <position position="451"/>
    </location>
</feature>
<dbReference type="Pfam" id="PF00814">
    <property type="entry name" value="TsaD"/>
    <property type="match status" value="1"/>
</dbReference>
<dbReference type="KEGG" id="mvu:Metvu_1281"/>
<dbReference type="GO" id="GO:0004222">
    <property type="term" value="F:metalloendopeptidase activity"/>
    <property type="evidence" value="ECO:0007669"/>
    <property type="project" value="InterPro"/>
</dbReference>
<evidence type="ECO:0000256" key="13">
    <source>
        <dbReference type="ARBA" id="ARBA00047899"/>
    </source>
</evidence>
<dbReference type="HOGENOM" id="CLU_023208_2_2_2"/>
<evidence type="ECO:0000256" key="16">
    <source>
        <dbReference type="ARBA" id="ARBA00065170"/>
    </source>
</evidence>
<keyword evidence="6 17" id="KW-0479">Metal-binding</keyword>
<name>C9RHT2_METVM</name>
<keyword evidence="7 17" id="KW-0547">Nucleotide-binding</keyword>
<evidence type="ECO:0000256" key="4">
    <source>
        <dbReference type="ARBA" id="ARBA00022679"/>
    </source>
</evidence>
<feature type="binding site" evidence="17">
    <location>
        <begin position="127"/>
        <end position="131"/>
    </location>
    <ligand>
        <name>L-threonylcarbamoyladenylate</name>
        <dbReference type="ChEBI" id="CHEBI:73682"/>
    </ligand>
</feature>
<keyword evidence="5 17" id="KW-0819">tRNA processing</keyword>
<feature type="binding site" evidence="17">
    <location>
        <position position="159"/>
    </location>
    <ligand>
        <name>L-threonylcarbamoyladenylate</name>
        <dbReference type="ChEBI" id="CHEBI:73682"/>
    </ligand>
</feature>
<dbReference type="InterPro" id="IPR022495">
    <property type="entry name" value="Bud32"/>
</dbReference>
<evidence type="ECO:0000256" key="5">
    <source>
        <dbReference type="ARBA" id="ARBA00022694"/>
    </source>
</evidence>
<comment type="catalytic activity">
    <reaction evidence="14 17">
        <text>L-threonylcarbamoyladenylate + adenosine(37) in tRNA = N(6)-L-threonylcarbamoyladenosine(37) in tRNA + AMP + H(+)</text>
        <dbReference type="Rhea" id="RHEA:37059"/>
        <dbReference type="Rhea" id="RHEA-COMP:10162"/>
        <dbReference type="Rhea" id="RHEA-COMP:10163"/>
        <dbReference type="ChEBI" id="CHEBI:15378"/>
        <dbReference type="ChEBI" id="CHEBI:73682"/>
        <dbReference type="ChEBI" id="CHEBI:74411"/>
        <dbReference type="ChEBI" id="CHEBI:74418"/>
        <dbReference type="ChEBI" id="CHEBI:456215"/>
        <dbReference type="EC" id="2.3.1.234"/>
    </reaction>
</comment>
<dbReference type="EC" id="2.3.1.234" evidence="17"/>
<feature type="binding site" evidence="17">
    <location>
        <position position="127"/>
    </location>
    <ligand>
        <name>Fe cation</name>
        <dbReference type="ChEBI" id="CHEBI:24875"/>
    </ligand>
</feature>
<keyword evidence="8 17" id="KW-0418">Kinase</keyword>
<feature type="binding site" evidence="17">
    <location>
        <position position="176"/>
    </location>
    <ligand>
        <name>L-threonylcarbamoyladenylate</name>
        <dbReference type="ChEBI" id="CHEBI:73682"/>
    </ligand>
</feature>
<dbReference type="GO" id="GO:0005506">
    <property type="term" value="F:iron ion binding"/>
    <property type="evidence" value="ECO:0007669"/>
    <property type="project" value="UniProtKB-UniRule"/>
</dbReference>
<feature type="binding site" evidence="17">
    <location>
        <position position="284"/>
    </location>
    <ligand>
        <name>Fe cation</name>
        <dbReference type="ChEBI" id="CHEBI:24875"/>
    </ligand>
</feature>
<dbReference type="PANTHER" id="PTHR11735:SF14">
    <property type="entry name" value="TRNA N6-ADENOSINE THREONYLCARBAMOYLTRANSFERASE"/>
    <property type="match status" value="1"/>
</dbReference>
<proteinExistence type="inferred from homology"/>
<evidence type="ECO:0000256" key="14">
    <source>
        <dbReference type="ARBA" id="ARBA00048117"/>
    </source>
</evidence>
<dbReference type="PANTHER" id="PTHR11735">
    <property type="entry name" value="TRNA N6-ADENOSINE THREONYLCARBAMOYLTRANSFERASE"/>
    <property type="match status" value="1"/>
</dbReference>
<evidence type="ECO:0000256" key="15">
    <source>
        <dbReference type="ARBA" id="ARBA00048679"/>
    </source>
</evidence>
<dbReference type="Gene3D" id="3.30.420.40">
    <property type="match status" value="2"/>
</dbReference>
<dbReference type="PRINTS" id="PR00789">
    <property type="entry name" value="OSIALOPTASE"/>
</dbReference>
<dbReference type="InterPro" id="IPR034680">
    <property type="entry name" value="Kae1_archaea_euk"/>
</dbReference>
<dbReference type="PROSITE" id="PS50011">
    <property type="entry name" value="PROTEIN_KINASE_DOM"/>
    <property type="match status" value="1"/>
</dbReference>
<comment type="catalytic activity">
    <reaction evidence="13 17">
        <text>L-threonyl-[protein] + ATP = O-phospho-L-threonyl-[protein] + ADP + H(+)</text>
        <dbReference type="Rhea" id="RHEA:46608"/>
        <dbReference type="Rhea" id="RHEA-COMP:11060"/>
        <dbReference type="Rhea" id="RHEA-COMP:11605"/>
        <dbReference type="ChEBI" id="CHEBI:15378"/>
        <dbReference type="ChEBI" id="CHEBI:30013"/>
        <dbReference type="ChEBI" id="CHEBI:30616"/>
        <dbReference type="ChEBI" id="CHEBI:61977"/>
        <dbReference type="ChEBI" id="CHEBI:456216"/>
        <dbReference type="EC" id="2.7.11.1"/>
    </reaction>
</comment>
<dbReference type="GO" id="GO:0008270">
    <property type="term" value="F:zinc ion binding"/>
    <property type="evidence" value="ECO:0007669"/>
    <property type="project" value="InterPro"/>
</dbReference>
<keyword evidence="2 17" id="KW-0963">Cytoplasm</keyword>
<keyword evidence="20" id="KW-1185">Reference proteome</keyword>
<evidence type="ECO:0000256" key="17">
    <source>
        <dbReference type="HAMAP-Rule" id="MF_01447"/>
    </source>
</evidence>
<feature type="region of interest" description="Kae1" evidence="17">
    <location>
        <begin position="1"/>
        <end position="323"/>
    </location>
</feature>
<evidence type="ECO:0000259" key="18">
    <source>
        <dbReference type="PROSITE" id="PS50011"/>
    </source>
</evidence>
<dbReference type="GO" id="GO:0002949">
    <property type="term" value="P:tRNA threonylcarbamoyladenosine modification"/>
    <property type="evidence" value="ECO:0007669"/>
    <property type="project" value="UniProtKB-UniRule"/>
</dbReference>
<dbReference type="GO" id="GO:0005737">
    <property type="term" value="C:cytoplasm"/>
    <property type="evidence" value="ECO:0007669"/>
    <property type="project" value="UniProtKB-SubCell"/>
</dbReference>
<evidence type="ECO:0000256" key="8">
    <source>
        <dbReference type="ARBA" id="ARBA00022777"/>
    </source>
</evidence>
<dbReference type="GO" id="GO:0061711">
    <property type="term" value="F:tRNA N(6)-L-threonylcarbamoyladenine synthase activity"/>
    <property type="evidence" value="ECO:0007669"/>
    <property type="project" value="UniProtKB-EC"/>
</dbReference>
<dbReference type="GO" id="GO:0000408">
    <property type="term" value="C:EKC/KEOPS complex"/>
    <property type="evidence" value="ECO:0007669"/>
    <property type="project" value="InterPro"/>
</dbReference>
<organism evidence="19 20">
    <name type="scientific">Methanocaldococcus vulcanius (strain ATCC 700851 / DSM 12094 / M7)</name>
    <name type="common">Methanococcus vulcanius</name>
    <dbReference type="NCBI Taxonomy" id="579137"/>
    <lineage>
        <taxon>Archaea</taxon>
        <taxon>Methanobacteriati</taxon>
        <taxon>Methanobacteriota</taxon>
        <taxon>Methanomada group</taxon>
        <taxon>Methanococci</taxon>
        <taxon>Methanococcales</taxon>
        <taxon>Methanocaldococcaceae</taxon>
        <taxon>Methanocaldococcus</taxon>
    </lineage>
</organism>
<dbReference type="GO" id="GO:0004712">
    <property type="term" value="F:protein serine/threonine/tyrosine kinase activity"/>
    <property type="evidence" value="ECO:0007669"/>
    <property type="project" value="UniProtKB-UniRule"/>
</dbReference>
<dbReference type="NCBIfam" id="TIGR03724">
    <property type="entry name" value="arch_bud32"/>
    <property type="match status" value="1"/>
</dbReference>
<dbReference type="InterPro" id="IPR017861">
    <property type="entry name" value="KAE1/TsaD"/>
</dbReference>
<dbReference type="InterPro" id="IPR009220">
    <property type="entry name" value="tRNA_threonyl_synthase/kinase"/>
</dbReference>
<dbReference type="HAMAP" id="MF_01446">
    <property type="entry name" value="Kae1"/>
    <property type="match status" value="1"/>
</dbReference>
<feature type="binding site" evidence="17">
    <location>
        <position position="110"/>
    </location>
    <ligand>
        <name>Fe cation</name>
        <dbReference type="ChEBI" id="CHEBI:24875"/>
    </ligand>
</feature>
<feature type="binding site" evidence="17">
    <location>
        <position position="256"/>
    </location>
    <ligand>
        <name>L-threonylcarbamoyladenylate</name>
        <dbReference type="ChEBI" id="CHEBI:73682"/>
    </ligand>
</feature>
<feature type="binding site" evidence="17">
    <location>
        <begin position="339"/>
        <end position="347"/>
    </location>
    <ligand>
        <name>ATP</name>
        <dbReference type="ChEBI" id="CHEBI:30616"/>
    </ligand>
</feature>
<feature type="binding site" evidence="17">
    <location>
        <position position="172"/>
    </location>
    <ligand>
        <name>L-threonylcarbamoyladenylate</name>
        <dbReference type="ChEBI" id="CHEBI:73682"/>
    </ligand>
</feature>
<evidence type="ECO:0000256" key="3">
    <source>
        <dbReference type="ARBA" id="ARBA00022527"/>
    </source>
</evidence>
<dbReference type="eggNOG" id="arCOG01183">
    <property type="taxonomic scope" value="Archaea"/>
</dbReference>
<dbReference type="CDD" id="cd24131">
    <property type="entry name" value="ASKHA_NBD_Kae1_arch_bac"/>
    <property type="match status" value="1"/>
</dbReference>
<dbReference type="eggNOG" id="arCOG01185">
    <property type="taxonomic scope" value="Archaea"/>
</dbReference>
<dbReference type="NCBIfam" id="NF007174">
    <property type="entry name" value="PRK09605.1"/>
    <property type="match status" value="1"/>
</dbReference>
<comment type="subunit">
    <text evidence="16 17">Component of the KEOPS complex that consists of Kae1, Bud32, Cgi121 and Pcc1; the whole complex dimerizes.</text>
</comment>
<evidence type="ECO:0000256" key="12">
    <source>
        <dbReference type="ARBA" id="ARBA00023315"/>
    </source>
</evidence>
<evidence type="ECO:0000256" key="10">
    <source>
        <dbReference type="ARBA" id="ARBA00023004"/>
    </source>
</evidence>
<keyword evidence="11 17" id="KW-0511">Multifunctional enzyme</keyword>
<dbReference type="FunFam" id="1.10.510.10:FF:000845">
    <property type="entry name" value="Probable bifunctional tRNA threonylcarbamoyladenosine biosynthesis protein"/>
    <property type="match status" value="1"/>
</dbReference>
<dbReference type="GO" id="GO:0005524">
    <property type="term" value="F:ATP binding"/>
    <property type="evidence" value="ECO:0007669"/>
    <property type="project" value="UniProtKB-UniRule"/>
</dbReference>
<comment type="similarity">
    <text evidence="17">In the C-terminal section; belongs to the protein kinase superfamily. Tyr protein kinase family. BUD32 subfamily.</text>
</comment>
<dbReference type="PROSITE" id="PS00109">
    <property type="entry name" value="PROTEIN_KINASE_TYR"/>
    <property type="match status" value="1"/>
</dbReference>
<dbReference type="GeneID" id="8513622"/>
<dbReference type="Gene3D" id="3.30.200.20">
    <property type="entry name" value="Phosphorylase Kinase, domain 1"/>
    <property type="match status" value="1"/>
</dbReference>
<dbReference type="InterPro" id="IPR000719">
    <property type="entry name" value="Prot_kinase_dom"/>
</dbReference>
<dbReference type="PROSITE" id="PS01016">
    <property type="entry name" value="GLYCOPROTEASE"/>
    <property type="match status" value="1"/>
</dbReference>
<dbReference type="InterPro" id="IPR008266">
    <property type="entry name" value="Tyr_kinase_AS"/>
</dbReference>
<evidence type="ECO:0000256" key="1">
    <source>
        <dbReference type="ARBA" id="ARBA00010630"/>
    </source>
</evidence>
<keyword evidence="4 17" id="KW-0808">Transferase</keyword>
<comment type="subcellular location">
    <subcellularLocation>
        <location evidence="17">Cytoplasm</location>
    </subcellularLocation>
</comment>
<keyword evidence="3 17" id="KW-0723">Serine/threonine-protein kinase</keyword>
<comment type="cofactor">
    <cofactor evidence="17">
        <name>Fe(2+)</name>
        <dbReference type="ChEBI" id="CHEBI:29033"/>
    </cofactor>
    <text evidence="17">Binds 1 Fe(2+) ion per subunit.</text>
</comment>
<dbReference type="Proteomes" id="UP000002063">
    <property type="component" value="Chromosome"/>
</dbReference>
<dbReference type="HAMAP" id="MF_01447">
    <property type="entry name" value="Kae1_Bud32_arch"/>
    <property type="match status" value="1"/>
</dbReference>
<comment type="function">
    <text evidence="17">Required for the formation of a threonylcarbamoyl group on adenosine at position 37 (t(6)A37) in tRNAs that read codons beginning with adenine. Is a component of the KEOPS complex that is probably involved in the transfer of the threonylcarbamoyl moiety of threonylcarbamoyl-AMP (TC-AMP) to the N6 group of A37. The Kae1 domain likely plays a direct catalytic role in this reaction. The Bud32 domain probably displays kinase activity that regulates Kae1 function.</text>
</comment>
<comment type="similarity">
    <text evidence="17">In the N-terminal section; belongs to the KAE1 / TsaD family.</text>
</comment>